<sequence>MALGAIATIGSSLLGGLFGSSGAKKQNAAQERMADKQMDFQERMSNTAHQREVADLKAAGLNPILSGTGGSGASSPGGAQANVVNEMSEMSNSARDISSKLQQNPIINAQVKNLNAENERIKEQTRQLQISNTQQGVLTPAYLEAGKAVDAGIGKVKNMLGIKDAGDIVGDVLDAAKGVPGKIANGEISLPNSAFDLSRFVGTDNSEARKWAEGKKGFLESLFDASKPENNVSSAKRLTEEKVRAYGEREQAKRSLKQGFNRW</sequence>
<dbReference type="EMBL" id="MK249225">
    <property type="protein sequence ID" value="QCQ85099.1"/>
    <property type="molecule type" value="Genomic_DNA"/>
</dbReference>
<feature type="coiled-coil region" evidence="1">
    <location>
        <begin position="104"/>
        <end position="134"/>
    </location>
</feature>
<evidence type="ECO:0000256" key="1">
    <source>
        <dbReference type="SAM" id="Coils"/>
    </source>
</evidence>
<proteinExistence type="predicted"/>
<name>A0A4P8PKY4_9VIRU</name>
<organism evidence="2">
    <name type="scientific">Blackfly microvirus SF02</name>
    <dbReference type="NCBI Taxonomy" id="2576452"/>
    <lineage>
        <taxon>Viruses</taxon>
        <taxon>Monodnaviria</taxon>
        <taxon>Sangervirae</taxon>
        <taxon>Phixviricota</taxon>
        <taxon>Malgrandaviricetes</taxon>
        <taxon>Petitvirales</taxon>
        <taxon>Microviridae</taxon>
        <taxon>Microvirus</taxon>
    </lineage>
</organism>
<protein>
    <submittedName>
        <fullName evidence="2">DNA pilot protein</fullName>
    </submittedName>
</protein>
<reference evidence="2" key="1">
    <citation type="submission" date="2018-12" db="EMBL/GenBank/DDBJ databases">
        <title>Singled stranded DNA viruses identified in blackflies (Austrosimulium ungulatum) sampled in New Zealand.</title>
        <authorList>
            <person name="Kraberger S."/>
            <person name="Fontenele R.S."/>
            <person name="Schmidlin K."/>
            <person name="Walters M."/>
            <person name="Varsani A."/>
        </authorList>
    </citation>
    <scope>NUCLEOTIDE SEQUENCE [LARGE SCALE GENOMIC DNA]</scope>
    <source>
        <strain evidence="2">185</strain>
    </source>
</reference>
<keyword evidence="1" id="KW-0175">Coiled coil</keyword>
<dbReference type="Proteomes" id="UP000323867">
    <property type="component" value="Segment"/>
</dbReference>
<evidence type="ECO:0000313" key="2">
    <source>
        <dbReference type="EMBL" id="QCQ85099.1"/>
    </source>
</evidence>
<accession>A0A4P8PKY4</accession>